<dbReference type="PANTHER" id="PTHR47074:SF61">
    <property type="entry name" value="RNASE H TYPE-1 DOMAIN-CONTAINING PROTEIN"/>
    <property type="match status" value="1"/>
</dbReference>
<comment type="caution">
    <text evidence="2">The sequence shown here is derived from an EMBL/GenBank/DDBJ whole genome shotgun (WGS) entry which is preliminary data.</text>
</comment>
<dbReference type="InterPro" id="IPR044730">
    <property type="entry name" value="RNase_H-like_dom_plant"/>
</dbReference>
<proteinExistence type="predicted"/>
<name>A0A8J6D2M2_9ROSI</name>
<dbReference type="CDD" id="cd06222">
    <property type="entry name" value="RNase_H_like"/>
    <property type="match status" value="1"/>
</dbReference>
<feature type="domain" description="RNase H type-1" evidence="1">
    <location>
        <begin position="70"/>
        <end position="191"/>
    </location>
</feature>
<dbReference type="AlphaFoldDB" id="A0A8J6D2M2"/>
<dbReference type="PANTHER" id="PTHR47074">
    <property type="entry name" value="BNAC02G40300D PROTEIN"/>
    <property type="match status" value="1"/>
</dbReference>
<dbReference type="OrthoDB" id="1906820at2759"/>
<organism evidence="2 3">
    <name type="scientific">Gossypium anomalum</name>
    <dbReference type="NCBI Taxonomy" id="47600"/>
    <lineage>
        <taxon>Eukaryota</taxon>
        <taxon>Viridiplantae</taxon>
        <taxon>Streptophyta</taxon>
        <taxon>Embryophyta</taxon>
        <taxon>Tracheophyta</taxon>
        <taxon>Spermatophyta</taxon>
        <taxon>Magnoliopsida</taxon>
        <taxon>eudicotyledons</taxon>
        <taxon>Gunneridae</taxon>
        <taxon>Pentapetalae</taxon>
        <taxon>rosids</taxon>
        <taxon>malvids</taxon>
        <taxon>Malvales</taxon>
        <taxon>Malvaceae</taxon>
        <taxon>Malvoideae</taxon>
        <taxon>Gossypium</taxon>
    </lineage>
</organism>
<dbReference type="InterPro" id="IPR052929">
    <property type="entry name" value="RNase_H-like_EbsB-rel"/>
</dbReference>
<dbReference type="InterPro" id="IPR036397">
    <property type="entry name" value="RNaseH_sf"/>
</dbReference>
<evidence type="ECO:0000313" key="3">
    <source>
        <dbReference type="Proteomes" id="UP000701853"/>
    </source>
</evidence>
<dbReference type="InterPro" id="IPR002156">
    <property type="entry name" value="RNaseH_domain"/>
</dbReference>
<evidence type="ECO:0000313" key="2">
    <source>
        <dbReference type="EMBL" id="KAG8496387.1"/>
    </source>
</evidence>
<dbReference type="EMBL" id="JAHUZN010000004">
    <property type="protein sequence ID" value="KAG8496387.1"/>
    <property type="molecule type" value="Genomic_DNA"/>
</dbReference>
<evidence type="ECO:0000259" key="1">
    <source>
        <dbReference type="Pfam" id="PF13456"/>
    </source>
</evidence>
<dbReference type="Gene3D" id="3.30.420.10">
    <property type="entry name" value="Ribonuclease H-like superfamily/Ribonuclease H"/>
    <property type="match status" value="1"/>
</dbReference>
<dbReference type="GO" id="GO:0004523">
    <property type="term" value="F:RNA-DNA hybrid ribonuclease activity"/>
    <property type="evidence" value="ECO:0007669"/>
    <property type="project" value="InterPro"/>
</dbReference>
<dbReference type="Proteomes" id="UP000701853">
    <property type="component" value="Chromosome 4"/>
</dbReference>
<protein>
    <recommendedName>
        <fullName evidence="1">RNase H type-1 domain-containing protein</fullName>
    </recommendedName>
</protein>
<gene>
    <name evidence="2" type="ORF">CXB51_007614</name>
</gene>
<sequence>MALGVEVTEMGWDLSLRAQSRRALTMTSVWLREEGEGEWELKGVEEKELILEESRRPEYHDQRTSVAIYFDVAFDQQSFRSASGLVVRDVVGNILASKSVLHSDVESPFAAEAHAGFQATKLGIDMGLQVLEIVGDSRSVIIKCQSTEQDRSMIGAIIRDIQSTKNHFQDLRFRFIPKTGNYFAHFIAKEALKRGEGQYLEGDIPSSVRIAMEKERLSIAK</sequence>
<reference evidence="2 3" key="1">
    <citation type="journal article" date="2021" name="bioRxiv">
        <title>The Gossypium anomalum genome as a resource for cotton improvement and evolutionary analysis of hybrid incompatibility.</title>
        <authorList>
            <person name="Grover C.E."/>
            <person name="Yuan D."/>
            <person name="Arick M.A."/>
            <person name="Miller E.R."/>
            <person name="Hu G."/>
            <person name="Peterson D.G."/>
            <person name="Wendel J.F."/>
            <person name="Udall J.A."/>
        </authorList>
    </citation>
    <scope>NUCLEOTIDE SEQUENCE [LARGE SCALE GENOMIC DNA]</scope>
    <source>
        <strain evidence="2">JFW-Udall</strain>
        <tissue evidence="2">Leaf</tissue>
    </source>
</reference>
<accession>A0A8J6D2M2</accession>
<dbReference type="Pfam" id="PF13456">
    <property type="entry name" value="RVT_3"/>
    <property type="match status" value="1"/>
</dbReference>
<dbReference type="GO" id="GO:0003676">
    <property type="term" value="F:nucleic acid binding"/>
    <property type="evidence" value="ECO:0007669"/>
    <property type="project" value="InterPro"/>
</dbReference>
<keyword evidence="3" id="KW-1185">Reference proteome</keyword>